<dbReference type="Pfam" id="PF00004">
    <property type="entry name" value="AAA"/>
    <property type="match status" value="2"/>
</dbReference>
<keyword evidence="7" id="KW-1185">Reference proteome</keyword>
<evidence type="ECO:0000256" key="1">
    <source>
        <dbReference type="ARBA" id="ARBA00010378"/>
    </source>
</evidence>
<evidence type="ECO:0000313" key="7">
    <source>
        <dbReference type="Proteomes" id="UP000030647"/>
    </source>
</evidence>
<dbReference type="CDD" id="cd00009">
    <property type="entry name" value="AAA"/>
    <property type="match status" value="2"/>
</dbReference>
<evidence type="ECO:0000256" key="3">
    <source>
        <dbReference type="ARBA" id="ARBA00022840"/>
    </source>
</evidence>
<dbReference type="InterPro" id="IPR003959">
    <property type="entry name" value="ATPase_AAA_core"/>
</dbReference>
<dbReference type="InterPro" id="IPR003593">
    <property type="entry name" value="AAA+_ATPase"/>
</dbReference>
<dbReference type="eggNOG" id="COG0464">
    <property type="taxonomic scope" value="Bacteria"/>
</dbReference>
<dbReference type="InterPro" id="IPR027417">
    <property type="entry name" value="P-loop_NTPase"/>
</dbReference>
<protein>
    <submittedName>
        <fullName evidence="6">CfxQ</fullName>
    </submittedName>
</protein>
<evidence type="ECO:0000256" key="2">
    <source>
        <dbReference type="ARBA" id="ARBA00022741"/>
    </source>
</evidence>
<dbReference type="FunFam" id="3.40.50.300:FF:000216">
    <property type="entry name" value="Type VII secretion ATPase EccA"/>
    <property type="match status" value="2"/>
</dbReference>
<dbReference type="PANTHER" id="PTHR43392">
    <property type="entry name" value="AAA-TYPE ATPASE FAMILY PROTEIN / ANKYRIN REPEAT FAMILY PROTEIN"/>
    <property type="match status" value="1"/>
</dbReference>
<dbReference type="SUPFAM" id="SSF52540">
    <property type="entry name" value="P-loop containing nucleoside triphosphate hydrolases"/>
    <property type="match status" value="2"/>
</dbReference>
<dbReference type="Gene3D" id="1.10.8.60">
    <property type="match status" value="1"/>
</dbReference>
<keyword evidence="3" id="KW-0067">ATP-binding</keyword>
<organism evidence="6 7">
    <name type="scientific">Schleiferilactobacillus shenzhenensis LY-73</name>
    <dbReference type="NCBI Taxonomy" id="1231336"/>
    <lineage>
        <taxon>Bacteria</taxon>
        <taxon>Bacillati</taxon>
        <taxon>Bacillota</taxon>
        <taxon>Bacilli</taxon>
        <taxon>Lactobacillales</taxon>
        <taxon>Lactobacillaceae</taxon>
        <taxon>Schleiferilactobacillus</taxon>
    </lineage>
</organism>
<dbReference type="InterPro" id="IPR000641">
    <property type="entry name" value="CbxX/CfxQ"/>
</dbReference>
<keyword evidence="2" id="KW-0547">Nucleotide-binding</keyword>
<dbReference type="SUPFAM" id="SSF51126">
    <property type="entry name" value="Pectin lyase-like"/>
    <property type="match status" value="1"/>
</dbReference>
<gene>
    <name evidence="6" type="primary">cfxQ</name>
    <name evidence="6" type="ORF">L248_2850</name>
</gene>
<feature type="domain" description="AAA+ ATPase" evidence="5">
    <location>
        <begin position="348"/>
        <end position="486"/>
    </location>
</feature>
<accession>U4TP02</accession>
<evidence type="ECO:0000313" key="6">
    <source>
        <dbReference type="EMBL" id="ERL65175.1"/>
    </source>
</evidence>
<dbReference type="InterPro" id="IPR050773">
    <property type="entry name" value="CbxX/CfxQ_RuBisCO_ESX"/>
</dbReference>
<name>U4TP02_9LACO</name>
<dbReference type="PRINTS" id="PR00819">
    <property type="entry name" value="CBXCFQXSUPER"/>
</dbReference>
<proteinExistence type="inferred from homology"/>
<dbReference type="EMBL" id="KI271588">
    <property type="protein sequence ID" value="ERL65175.1"/>
    <property type="molecule type" value="Genomic_DNA"/>
</dbReference>
<dbReference type="SMART" id="SM00382">
    <property type="entry name" value="AAA"/>
    <property type="match status" value="2"/>
</dbReference>
<dbReference type="RefSeq" id="WP_022529435.1">
    <property type="nucleotide sequence ID" value="NZ_KI271588.1"/>
</dbReference>
<dbReference type="GO" id="GO:0005524">
    <property type="term" value="F:ATP binding"/>
    <property type="evidence" value="ECO:0007669"/>
    <property type="project" value="UniProtKB-KW"/>
</dbReference>
<dbReference type="Gene3D" id="3.40.50.300">
    <property type="entry name" value="P-loop containing nucleotide triphosphate hydrolases"/>
    <property type="match status" value="2"/>
</dbReference>
<feature type="region of interest" description="Disordered" evidence="4">
    <location>
        <begin position="263"/>
        <end position="302"/>
    </location>
</feature>
<dbReference type="PANTHER" id="PTHR43392:SF2">
    <property type="entry name" value="AAA-TYPE ATPASE FAMILY PROTEIN _ ANKYRIN REPEAT FAMILY PROTEIN"/>
    <property type="match status" value="1"/>
</dbReference>
<dbReference type="OrthoDB" id="9806903at2"/>
<evidence type="ECO:0000259" key="5">
    <source>
        <dbReference type="SMART" id="SM00382"/>
    </source>
</evidence>
<dbReference type="GO" id="GO:0016887">
    <property type="term" value="F:ATP hydrolysis activity"/>
    <property type="evidence" value="ECO:0007669"/>
    <property type="project" value="InterPro"/>
</dbReference>
<dbReference type="HOGENOM" id="CLU_008749_2_1_9"/>
<sequence length="843" mass="92821">MGRSITVGRGFGKHTFAEAMDMTRAGDTILLEPGHYSEPRGYRVANVRMRGLGEQPSDVVLETRFQVVESGTLNLENLTMDSHAMTGNTCYITAQCTLIARGVIFETSQAWPTLAVTGGTIGLTACTVLQSDPQQNAVYSDKTSTLIISQCDIDDISVAKSKLTLQMTQVRRCLMIIDNSEVDADTLYLVNTNPRIFTFAVRTGSVFRADKLVVAEGHANAEVKDSSAVLKAANVDATHLITISQDEGSTVQVPGAIVQVDKKATSTTDGAPAKPAPSKADPQPDAPEAKDKTQDGTQTPLKTRMPAALTQLDAMIGLTQVKTEVHQFIQLAVFNRRRIEKGLPGVTQSLHSLFLGNPGTGKTTVARLVGKIMFQERVLPKDNYVEVGRADLVAENIGGTALKTKAVLDSALGGVLFIDEAYTLYQQGSTNWGQEAVDTIMQYMEDHRNELMIIFAGYTQPMQDFINMNPGIRSRTPNVFHFTDYTPAEVATIGLKQIAGKEFKVDPDYYRATVVKAYAADVDHSNGRWIRNFNDKLLRVVANNVMADPKRDDSTILKTDIDDLLGGDAQAKADTVTALLKQLDDLVGQQTVKNAIHDLVDQVRVTQKVGDKLDDNDKPTYHMVFAGDPGTGKTTVARILAKLFYNLGVLPKDTVIEVARPQLIGRYIGETEEKTSKAIRDALGGVLFVDEAYQLVTENDNQDFGQKAVETFITELENHRQDFVAIFAGYTQPMQHFLDANPGLRSRVPYTLEFQPYTPDEVAEIVNRLITRHLHVNSALLKKVVAAHYQQIPAKEQANGRWARTFAEKLVQQHKLWLVDHLDTDDVKQIQDGTVVASLSWDI</sequence>
<dbReference type="STRING" id="1231336.L248_2850"/>
<evidence type="ECO:0000256" key="4">
    <source>
        <dbReference type="SAM" id="MobiDB-lite"/>
    </source>
</evidence>
<feature type="domain" description="AAA+ ATPase" evidence="5">
    <location>
        <begin position="619"/>
        <end position="758"/>
    </location>
</feature>
<reference evidence="7" key="1">
    <citation type="journal article" date="2013" name="Genome Announc.">
        <title>Whole-Genome Sequencing of Lactobacillus shenzhenensis Strain LY-73T.</title>
        <authorList>
            <person name="Lin Z."/>
            <person name="Liu Z."/>
            <person name="Yang R."/>
            <person name="Zou Y."/>
            <person name="Wan D."/>
            <person name="Chen J."/>
            <person name="Guo M."/>
            <person name="Zhao J."/>
            <person name="Fang C."/>
            <person name="Yang R."/>
            <person name="Liu F."/>
        </authorList>
    </citation>
    <scope>NUCLEOTIDE SEQUENCE [LARGE SCALE GENOMIC DNA]</scope>
    <source>
        <strain evidence="7">LY-73</strain>
    </source>
</reference>
<feature type="compositionally biased region" description="Low complexity" evidence="4">
    <location>
        <begin position="271"/>
        <end position="283"/>
    </location>
</feature>
<dbReference type="InterPro" id="IPR011050">
    <property type="entry name" value="Pectin_lyase_fold/virulence"/>
</dbReference>
<comment type="similarity">
    <text evidence="1">Belongs to the CbxX/CfxQ family.</text>
</comment>
<dbReference type="Proteomes" id="UP000030647">
    <property type="component" value="Unassembled WGS sequence"/>
</dbReference>
<dbReference type="AlphaFoldDB" id="U4TP02"/>